<feature type="transmembrane region" description="Helical" evidence="13">
    <location>
        <begin position="7"/>
        <end position="25"/>
    </location>
</feature>
<dbReference type="EMBL" id="VUOB01000016">
    <property type="protein sequence ID" value="KAA2263486.1"/>
    <property type="molecule type" value="Genomic_DNA"/>
</dbReference>
<feature type="transmembrane region" description="Helical" evidence="13">
    <location>
        <begin position="175"/>
        <end position="193"/>
    </location>
</feature>
<gene>
    <name evidence="14" type="ORF">F0L68_09860</name>
</gene>
<dbReference type="AlphaFoldDB" id="A0A5B2XJQ2"/>
<feature type="transmembrane region" description="Helical" evidence="13">
    <location>
        <begin position="149"/>
        <end position="169"/>
    </location>
</feature>
<dbReference type="GO" id="GO:0015252">
    <property type="term" value="F:proton channel activity"/>
    <property type="evidence" value="ECO:0007669"/>
    <property type="project" value="InterPro"/>
</dbReference>
<evidence type="ECO:0000256" key="10">
    <source>
        <dbReference type="ARBA" id="ARBA00023136"/>
    </source>
</evidence>
<keyword evidence="8 13" id="KW-1133">Transmembrane helix</keyword>
<evidence type="ECO:0000256" key="11">
    <source>
        <dbReference type="ARBA" id="ARBA00023303"/>
    </source>
</evidence>
<keyword evidence="9" id="KW-0406">Ion transport</keyword>
<evidence type="ECO:0000256" key="9">
    <source>
        <dbReference type="ARBA" id="ARBA00023065"/>
    </source>
</evidence>
<keyword evidence="6" id="KW-0631">Potassium channel</keyword>
<accession>A0A5B2XJQ2</accession>
<comment type="subcellular location">
    <subcellularLocation>
        <location evidence="1">Membrane</location>
        <topology evidence="1">Multi-pass membrane protein</topology>
    </subcellularLocation>
</comment>
<feature type="transmembrane region" description="Helical" evidence="13">
    <location>
        <begin position="108"/>
        <end position="129"/>
    </location>
</feature>
<reference evidence="14 15" key="2">
    <citation type="submission" date="2019-09" db="EMBL/GenBank/DDBJ databases">
        <authorList>
            <person name="Jin C."/>
        </authorList>
    </citation>
    <scope>NUCLEOTIDE SEQUENCE [LARGE SCALE GENOMIC DNA]</scope>
    <source>
        <strain evidence="14 15">AN110305</strain>
    </source>
</reference>
<sequence>MDVGRVFALSDGVFAIAATLLVLEIRLPDGLDHQQFLHALGDTVPALRGYLISFLVIGQLWLGHHRQFRALLVVSPRVARLNLVLLGLVALLPFPTALLSRYESEHASVALYSVNVAAIFLTQAAIAALTAHRNEVRGLTDRRARQVWLVRSAAPAAVFLLSVPAALLVEPSLVLYAWIVVFLALGQGTRLLAKPRDRVVAPAETPGDPA</sequence>
<keyword evidence="5 13" id="KW-0812">Transmembrane</keyword>
<keyword evidence="11" id="KW-0407">Ion channel</keyword>
<feature type="transmembrane region" description="Helical" evidence="13">
    <location>
        <begin position="45"/>
        <end position="62"/>
    </location>
</feature>
<keyword evidence="7" id="KW-0630">Potassium</keyword>
<keyword evidence="15" id="KW-1185">Reference proteome</keyword>
<evidence type="ECO:0000313" key="14">
    <source>
        <dbReference type="EMBL" id="KAA2263486.1"/>
    </source>
</evidence>
<evidence type="ECO:0000256" key="6">
    <source>
        <dbReference type="ARBA" id="ARBA00022826"/>
    </source>
</evidence>
<evidence type="ECO:0000256" key="4">
    <source>
        <dbReference type="ARBA" id="ARBA00022538"/>
    </source>
</evidence>
<dbReference type="GO" id="GO:0016020">
    <property type="term" value="C:membrane"/>
    <property type="evidence" value="ECO:0007669"/>
    <property type="project" value="UniProtKB-SubCell"/>
</dbReference>
<dbReference type="GO" id="GO:0005267">
    <property type="term" value="F:potassium channel activity"/>
    <property type="evidence" value="ECO:0007669"/>
    <property type="project" value="UniProtKB-KW"/>
</dbReference>
<comment type="catalytic activity">
    <reaction evidence="12">
        <text>K(+)(in) = K(+)(out)</text>
        <dbReference type="Rhea" id="RHEA:29463"/>
        <dbReference type="ChEBI" id="CHEBI:29103"/>
    </reaction>
</comment>
<organism evidence="14 15">
    <name type="scientific">Solihabitans fulvus</name>
    <dbReference type="NCBI Taxonomy" id="1892852"/>
    <lineage>
        <taxon>Bacteria</taxon>
        <taxon>Bacillati</taxon>
        <taxon>Actinomycetota</taxon>
        <taxon>Actinomycetes</taxon>
        <taxon>Pseudonocardiales</taxon>
        <taxon>Pseudonocardiaceae</taxon>
        <taxon>Solihabitans</taxon>
    </lineage>
</organism>
<dbReference type="Proteomes" id="UP000323454">
    <property type="component" value="Unassembled WGS sequence"/>
</dbReference>
<evidence type="ECO:0000256" key="13">
    <source>
        <dbReference type="SAM" id="Phobius"/>
    </source>
</evidence>
<evidence type="ECO:0000256" key="1">
    <source>
        <dbReference type="ARBA" id="ARBA00004141"/>
    </source>
</evidence>
<evidence type="ECO:0000256" key="5">
    <source>
        <dbReference type="ARBA" id="ARBA00022692"/>
    </source>
</evidence>
<comment type="similarity">
    <text evidence="2">Belongs to the TMEM175 family.</text>
</comment>
<comment type="caution">
    <text evidence="14">The sequence shown here is derived from an EMBL/GenBank/DDBJ whole genome shotgun (WGS) entry which is preliminary data.</text>
</comment>
<protein>
    <submittedName>
        <fullName evidence="14">DUF1211 domain-containing protein</fullName>
    </submittedName>
</protein>
<dbReference type="OrthoDB" id="7626281at2"/>
<evidence type="ECO:0000256" key="2">
    <source>
        <dbReference type="ARBA" id="ARBA00006920"/>
    </source>
</evidence>
<dbReference type="Pfam" id="PF06736">
    <property type="entry name" value="TMEM175"/>
    <property type="match status" value="1"/>
</dbReference>
<keyword evidence="10 13" id="KW-0472">Membrane</keyword>
<evidence type="ECO:0000256" key="7">
    <source>
        <dbReference type="ARBA" id="ARBA00022958"/>
    </source>
</evidence>
<dbReference type="InterPro" id="IPR010617">
    <property type="entry name" value="TMEM175-like"/>
</dbReference>
<evidence type="ECO:0000256" key="8">
    <source>
        <dbReference type="ARBA" id="ARBA00022989"/>
    </source>
</evidence>
<proteinExistence type="inferred from homology"/>
<dbReference type="PANTHER" id="PTHR31462:SF5">
    <property type="entry name" value="ENDOSOMAL_LYSOSOMAL PROTON CHANNEL TMEM175"/>
    <property type="match status" value="1"/>
</dbReference>
<reference evidence="14 15" key="1">
    <citation type="submission" date="2019-09" db="EMBL/GenBank/DDBJ databases">
        <title>Goodfellowia gen. nov., a new genus of the Pseudonocardineae related to Actinoalloteichus, containing Goodfellowia coeruleoviolacea gen. nov., comb. nov. gen. nov., comb. nov.</title>
        <authorList>
            <person name="Labeda D."/>
        </authorList>
    </citation>
    <scope>NUCLEOTIDE SEQUENCE [LARGE SCALE GENOMIC DNA]</scope>
    <source>
        <strain evidence="14 15">AN110305</strain>
    </source>
</reference>
<feature type="transmembrane region" description="Helical" evidence="13">
    <location>
        <begin position="83"/>
        <end position="102"/>
    </location>
</feature>
<evidence type="ECO:0000256" key="3">
    <source>
        <dbReference type="ARBA" id="ARBA00022448"/>
    </source>
</evidence>
<keyword evidence="4" id="KW-0633">Potassium transport</keyword>
<keyword evidence="3" id="KW-0813">Transport</keyword>
<evidence type="ECO:0000256" key="12">
    <source>
        <dbReference type="ARBA" id="ARBA00034430"/>
    </source>
</evidence>
<dbReference type="PANTHER" id="PTHR31462">
    <property type="entry name" value="ENDOSOMAL/LYSOSOMAL POTASSIUM CHANNEL TMEM175"/>
    <property type="match status" value="1"/>
</dbReference>
<name>A0A5B2XJQ2_9PSEU</name>
<evidence type="ECO:0000313" key="15">
    <source>
        <dbReference type="Proteomes" id="UP000323454"/>
    </source>
</evidence>